<evidence type="ECO:0000313" key="2">
    <source>
        <dbReference type="EMBL" id="RUR73046.1"/>
    </source>
</evidence>
<dbReference type="AlphaFoldDB" id="A0A3S0ZHJ3"/>
<dbReference type="RefSeq" id="WP_016877020.1">
    <property type="nucleotide sequence ID" value="NZ_AJLN01000062.1"/>
</dbReference>
<organism evidence="2 3">
    <name type="scientific">Chlorogloeopsis fritschii PCC 6912</name>
    <dbReference type="NCBI Taxonomy" id="211165"/>
    <lineage>
        <taxon>Bacteria</taxon>
        <taxon>Bacillati</taxon>
        <taxon>Cyanobacteriota</taxon>
        <taxon>Cyanophyceae</taxon>
        <taxon>Nostocales</taxon>
        <taxon>Chlorogloeopsidaceae</taxon>
        <taxon>Chlorogloeopsis</taxon>
    </lineage>
</organism>
<feature type="coiled-coil region" evidence="1">
    <location>
        <begin position="291"/>
        <end position="318"/>
    </location>
</feature>
<dbReference type="Proteomes" id="UP000268857">
    <property type="component" value="Unassembled WGS sequence"/>
</dbReference>
<keyword evidence="3" id="KW-1185">Reference proteome</keyword>
<evidence type="ECO:0000256" key="1">
    <source>
        <dbReference type="SAM" id="Coils"/>
    </source>
</evidence>
<dbReference type="OrthoDB" id="560073at2"/>
<proteinExistence type="predicted"/>
<feature type="coiled-coil region" evidence="1">
    <location>
        <begin position="180"/>
        <end position="240"/>
    </location>
</feature>
<gene>
    <name evidence="2" type="ORF">PCC6912_58930</name>
</gene>
<reference evidence="2 3" key="1">
    <citation type="journal article" date="2019" name="Genome Biol. Evol.">
        <title>Day and night: Metabolic profiles and evolutionary relationships of six axenic non-marine cyanobacteria.</title>
        <authorList>
            <person name="Will S.E."/>
            <person name="Henke P."/>
            <person name="Boedeker C."/>
            <person name="Huang S."/>
            <person name="Brinkmann H."/>
            <person name="Rohde M."/>
            <person name="Jarek M."/>
            <person name="Friedl T."/>
            <person name="Seufert S."/>
            <person name="Schumacher M."/>
            <person name="Overmann J."/>
            <person name="Neumann-Schaal M."/>
            <person name="Petersen J."/>
        </authorList>
    </citation>
    <scope>NUCLEOTIDE SEQUENCE [LARGE SCALE GENOMIC DNA]</scope>
    <source>
        <strain evidence="2 3">PCC 6912</strain>
    </source>
</reference>
<keyword evidence="1" id="KW-0175">Coiled coil</keyword>
<accession>A0A3S0ZHJ3</accession>
<dbReference type="EMBL" id="RSCJ01000039">
    <property type="protein sequence ID" value="RUR73046.1"/>
    <property type="molecule type" value="Genomic_DNA"/>
</dbReference>
<evidence type="ECO:0000313" key="3">
    <source>
        <dbReference type="Proteomes" id="UP000268857"/>
    </source>
</evidence>
<sequence length="320" mass="36808">MDEKNRFSNFDLQQVAQLPAEIAVFAEQQSTDIFNTANFWGNPNFPENYIPELIEIYYGNTIRSNGSDICILNGQLKDYQIHNFDSNIQSIAVQIDGRWAYIEVEGREILNKLSGVVLPDVVVEPSTLFNSVFKDENKVSHPRDRKISSPRKVSSISINIHPEFNQVEASQKFPEFNTSVESWQQELDALEQKLQQQQKIIYALNIQQAGEVTLNLCFDIGNMKQKFEQQKEKIELLKQGLEIIINCPSYTLKNSQLQNWVVSVEKKVKKTAKNSYDQTKAILTPKIETLKLQLEVQVKELKTKLKQQLKKLENGNEITN</sequence>
<protein>
    <submittedName>
        <fullName evidence="2">Uncharacterized protein</fullName>
    </submittedName>
</protein>
<name>A0A3S0ZHJ3_CHLFR</name>
<comment type="caution">
    <text evidence="2">The sequence shown here is derived from an EMBL/GenBank/DDBJ whole genome shotgun (WGS) entry which is preliminary data.</text>
</comment>